<keyword evidence="1" id="KW-0732">Signal</keyword>
<organism evidence="2 3">
    <name type="scientific">Lottia gigantea</name>
    <name type="common">Giant owl limpet</name>
    <dbReference type="NCBI Taxonomy" id="225164"/>
    <lineage>
        <taxon>Eukaryota</taxon>
        <taxon>Metazoa</taxon>
        <taxon>Spiralia</taxon>
        <taxon>Lophotrochozoa</taxon>
        <taxon>Mollusca</taxon>
        <taxon>Gastropoda</taxon>
        <taxon>Patellogastropoda</taxon>
        <taxon>Lottioidea</taxon>
        <taxon>Lottiidae</taxon>
        <taxon>Lottia</taxon>
    </lineage>
</organism>
<evidence type="ECO:0000256" key="1">
    <source>
        <dbReference type="SAM" id="SignalP"/>
    </source>
</evidence>
<dbReference type="Pfam" id="PF02450">
    <property type="entry name" value="LCAT"/>
    <property type="match status" value="1"/>
</dbReference>
<dbReference type="GO" id="GO:0006629">
    <property type="term" value="P:lipid metabolic process"/>
    <property type="evidence" value="ECO:0007669"/>
    <property type="project" value="InterPro"/>
</dbReference>
<dbReference type="RefSeq" id="XP_009062743.1">
    <property type="nucleotide sequence ID" value="XM_009064495.1"/>
</dbReference>
<dbReference type="InterPro" id="IPR029058">
    <property type="entry name" value="AB_hydrolase_fold"/>
</dbReference>
<dbReference type="CTD" id="20246936"/>
<evidence type="ECO:0000313" key="3">
    <source>
        <dbReference type="Proteomes" id="UP000030746"/>
    </source>
</evidence>
<feature type="chain" id="PRO_5004716428" description="Group XV phospholipase A2" evidence="1">
    <location>
        <begin position="22"/>
        <end position="403"/>
    </location>
</feature>
<proteinExistence type="predicted"/>
<reference evidence="2 3" key="1">
    <citation type="journal article" date="2013" name="Nature">
        <title>Insights into bilaterian evolution from three spiralian genomes.</title>
        <authorList>
            <person name="Simakov O."/>
            <person name="Marletaz F."/>
            <person name="Cho S.J."/>
            <person name="Edsinger-Gonzales E."/>
            <person name="Havlak P."/>
            <person name="Hellsten U."/>
            <person name="Kuo D.H."/>
            <person name="Larsson T."/>
            <person name="Lv J."/>
            <person name="Arendt D."/>
            <person name="Savage R."/>
            <person name="Osoegawa K."/>
            <person name="de Jong P."/>
            <person name="Grimwood J."/>
            <person name="Chapman J.A."/>
            <person name="Shapiro H."/>
            <person name="Aerts A."/>
            <person name="Otillar R.P."/>
            <person name="Terry A.Y."/>
            <person name="Boore J.L."/>
            <person name="Grigoriev I.V."/>
            <person name="Lindberg D.R."/>
            <person name="Seaver E.C."/>
            <person name="Weisblat D.A."/>
            <person name="Putnam N.H."/>
            <person name="Rokhsar D.S."/>
        </authorList>
    </citation>
    <scope>NUCLEOTIDE SEQUENCE [LARGE SCALE GENOMIC DNA]</scope>
</reference>
<name>V3ZZS9_LOTGI</name>
<sequence length="403" mass="45820">MIDWRMNSVFLLLFCVQTTISLNPVILVPGDGGSQIQAKLDKPSVVHYLCSKKSDYYSLWLNLEILAPYVIDCFVDNMRLVYNATSRNTTNSPGVFTMIPDFGSTSSVEWLDPDTISHFTRTSYFAPIVDSLVSKGFVRGKSVRGAPYDFRKAPNEFGEYYDNLKKLVEDTYSKNNNSAVVLLAHSMGNPTTLYFLNHQPQAWKDKYINKFITLAGVWAGSVKPIRLYTSGDSLGVPLVNPNKVRKEQRSMPSTAWLLPSPKFWNKDEILAYQPNRTYTVNDYKQFFTDINFLDGYEMRKDTENLIMDLKAPGVEVHCLHGHGLPTPGAFKWDNKKTIWPDSQPFQVNDDGDGTVNIRSLLACLSWNDKQKQKIYHKIFAKAEHMAILNNKDVISYILSHVGL</sequence>
<gene>
    <name evidence="2" type="ORF">LOTGIDRAFT_220528</name>
</gene>
<dbReference type="GO" id="GO:0008374">
    <property type="term" value="F:O-acyltransferase activity"/>
    <property type="evidence" value="ECO:0007669"/>
    <property type="project" value="InterPro"/>
</dbReference>
<dbReference type="AlphaFoldDB" id="V3ZZS9"/>
<dbReference type="Gene3D" id="3.40.50.1820">
    <property type="entry name" value="alpha/beta hydrolase"/>
    <property type="match status" value="2"/>
</dbReference>
<dbReference type="InterPro" id="IPR003386">
    <property type="entry name" value="LACT/PDAT_acylTrfase"/>
</dbReference>
<dbReference type="GeneID" id="20246936"/>
<dbReference type="KEGG" id="lgi:LOTGIDRAFT_220528"/>
<dbReference type="HOGENOM" id="CLU_037070_1_1_1"/>
<dbReference type="EMBL" id="KB203049">
    <property type="protein sequence ID" value="ESO86506.1"/>
    <property type="molecule type" value="Genomic_DNA"/>
</dbReference>
<accession>V3ZZS9</accession>
<evidence type="ECO:0000313" key="2">
    <source>
        <dbReference type="EMBL" id="ESO86506.1"/>
    </source>
</evidence>
<dbReference type="PANTHER" id="PTHR11440">
    <property type="entry name" value="LECITHIN-CHOLESTEROL ACYLTRANSFERASE-RELATED"/>
    <property type="match status" value="1"/>
</dbReference>
<feature type="signal peptide" evidence="1">
    <location>
        <begin position="1"/>
        <end position="21"/>
    </location>
</feature>
<dbReference type="STRING" id="225164.V3ZZS9"/>
<dbReference type="SUPFAM" id="SSF53474">
    <property type="entry name" value="alpha/beta-Hydrolases"/>
    <property type="match status" value="1"/>
</dbReference>
<dbReference type="Proteomes" id="UP000030746">
    <property type="component" value="Unassembled WGS sequence"/>
</dbReference>
<keyword evidence="3" id="KW-1185">Reference proteome</keyword>
<dbReference type="OMA" id="QMTPPGV"/>
<evidence type="ECO:0008006" key="4">
    <source>
        <dbReference type="Google" id="ProtNLM"/>
    </source>
</evidence>
<protein>
    <recommendedName>
        <fullName evidence="4">Group XV phospholipase A2</fullName>
    </recommendedName>
</protein>
<dbReference type="OrthoDB" id="190846at2759"/>